<geneLocation type="plasmid" evidence="2 3">
    <name>2</name>
</geneLocation>
<organism evidence="2 3">
    <name type="scientific">Mycoplasmopsis columboralis</name>
    <dbReference type="NCBI Taxonomy" id="171282"/>
    <lineage>
        <taxon>Bacteria</taxon>
        <taxon>Bacillati</taxon>
        <taxon>Mycoplasmatota</taxon>
        <taxon>Mycoplasmoidales</taxon>
        <taxon>Metamycoplasmataceae</taxon>
        <taxon>Mycoplasmopsis</taxon>
    </lineage>
</organism>
<dbReference type="KEGG" id="mcou:NCTC10179_00788"/>
<dbReference type="AlphaFoldDB" id="A0A449B7M7"/>
<protein>
    <submittedName>
        <fullName evidence="2">Uncharacterized protein</fullName>
    </submittedName>
</protein>
<evidence type="ECO:0000313" key="3">
    <source>
        <dbReference type="Proteomes" id="UP000289497"/>
    </source>
</evidence>
<name>A0A449B7M7_9BACT</name>
<keyword evidence="2" id="KW-0614">Plasmid</keyword>
<reference evidence="2 3" key="1">
    <citation type="submission" date="2019-01" db="EMBL/GenBank/DDBJ databases">
        <authorList>
            <consortium name="Pathogen Informatics"/>
        </authorList>
    </citation>
    <scope>NUCLEOTIDE SEQUENCE [LARGE SCALE GENOMIC DNA]</scope>
    <source>
        <strain evidence="2 3">NCTC10179</strain>
        <plasmid evidence="3">2</plasmid>
    </source>
</reference>
<keyword evidence="3" id="KW-1185">Reference proteome</keyword>
<sequence length="153" mass="18239">MWQLGHIKPPKLWYIDLKDDFKSNSSNINESYLRLIKKLSNQIENYKKPNASYNFQKERTIIDFVRSISIYIAFAILFAVLFVISYNFDNIIISAYINPRSPFYNTFIFVGIIYLLIGSFLGSGFFLYKILFRWTKTVKMKLKKFYIKGIEFF</sequence>
<gene>
    <name evidence="2" type="ORF">NCTC10179_00788</name>
</gene>
<keyword evidence="1" id="KW-0812">Transmembrane</keyword>
<proteinExistence type="predicted"/>
<keyword evidence="1" id="KW-1133">Transmembrane helix</keyword>
<feature type="transmembrane region" description="Helical" evidence="1">
    <location>
        <begin position="108"/>
        <end position="131"/>
    </location>
</feature>
<evidence type="ECO:0000256" key="1">
    <source>
        <dbReference type="SAM" id="Phobius"/>
    </source>
</evidence>
<feature type="transmembrane region" description="Helical" evidence="1">
    <location>
        <begin position="68"/>
        <end position="88"/>
    </location>
</feature>
<dbReference type="Proteomes" id="UP000289497">
    <property type="component" value="Plasmid 2"/>
</dbReference>
<evidence type="ECO:0000313" key="2">
    <source>
        <dbReference type="EMBL" id="VEU76588.1"/>
    </source>
</evidence>
<dbReference type="EMBL" id="LR215040">
    <property type="protein sequence ID" value="VEU76588.1"/>
    <property type="molecule type" value="Genomic_DNA"/>
</dbReference>
<accession>A0A449B7M7</accession>
<keyword evidence="1" id="KW-0472">Membrane</keyword>